<dbReference type="Pfam" id="PF00561">
    <property type="entry name" value="Abhydrolase_1"/>
    <property type="match status" value="1"/>
</dbReference>
<dbReference type="GO" id="GO:0016787">
    <property type="term" value="F:hydrolase activity"/>
    <property type="evidence" value="ECO:0007669"/>
    <property type="project" value="UniProtKB-KW"/>
</dbReference>
<keyword evidence="4" id="KW-1185">Reference proteome</keyword>
<dbReference type="PANTHER" id="PTHR43798">
    <property type="entry name" value="MONOACYLGLYCEROL LIPASE"/>
    <property type="match status" value="1"/>
</dbReference>
<proteinExistence type="predicted"/>
<accession>A0A1A8XTF5</accession>
<evidence type="ECO:0000256" key="1">
    <source>
        <dbReference type="ARBA" id="ARBA00022801"/>
    </source>
</evidence>
<dbReference type="Proteomes" id="UP000199600">
    <property type="component" value="Unassembled WGS sequence"/>
</dbReference>
<dbReference type="InterPro" id="IPR050266">
    <property type="entry name" value="AB_hydrolase_sf"/>
</dbReference>
<dbReference type="SUPFAM" id="SSF53474">
    <property type="entry name" value="alpha/beta-Hydrolases"/>
    <property type="match status" value="1"/>
</dbReference>
<dbReference type="AlphaFoldDB" id="A0A1A8XTF5"/>
<reference evidence="3 4" key="1">
    <citation type="submission" date="2016-06" db="EMBL/GenBank/DDBJ databases">
        <authorList>
            <person name="Kjaerup R.B."/>
            <person name="Dalgaard T.S."/>
            <person name="Juul-Madsen H.R."/>
        </authorList>
    </citation>
    <scope>NUCLEOTIDE SEQUENCE [LARGE SCALE GENOMIC DNA]</scope>
    <source>
        <strain evidence="3">2</strain>
    </source>
</reference>
<dbReference type="RefSeq" id="WP_186411076.1">
    <property type="nucleotide sequence ID" value="NZ_FLQY01000171.1"/>
</dbReference>
<dbReference type="InterPro" id="IPR029058">
    <property type="entry name" value="AB_hydrolase_fold"/>
</dbReference>
<dbReference type="GO" id="GO:0016020">
    <property type="term" value="C:membrane"/>
    <property type="evidence" value="ECO:0007669"/>
    <property type="project" value="TreeGrafter"/>
</dbReference>
<evidence type="ECO:0000259" key="2">
    <source>
        <dbReference type="Pfam" id="PF00561"/>
    </source>
</evidence>
<name>A0A1A8XTF5_9RHOO</name>
<dbReference type="InterPro" id="IPR000073">
    <property type="entry name" value="AB_hydrolase_1"/>
</dbReference>
<gene>
    <name evidence="3" type="ORF">PROAA_2520002</name>
</gene>
<dbReference type="EMBL" id="FLQY01000171">
    <property type="protein sequence ID" value="SBT08016.1"/>
    <property type="molecule type" value="Genomic_DNA"/>
</dbReference>
<evidence type="ECO:0000313" key="3">
    <source>
        <dbReference type="EMBL" id="SBT08016.1"/>
    </source>
</evidence>
<dbReference type="PANTHER" id="PTHR43798:SF31">
    <property type="entry name" value="AB HYDROLASE SUPERFAMILY PROTEIN YCLE"/>
    <property type="match status" value="1"/>
</dbReference>
<organism evidence="3 4">
    <name type="scientific">Candidatus Propionivibrio aalborgensis</name>
    <dbReference type="NCBI Taxonomy" id="1860101"/>
    <lineage>
        <taxon>Bacteria</taxon>
        <taxon>Pseudomonadati</taxon>
        <taxon>Pseudomonadota</taxon>
        <taxon>Betaproteobacteria</taxon>
        <taxon>Rhodocyclales</taxon>
        <taxon>Rhodocyclaceae</taxon>
        <taxon>Propionivibrio</taxon>
    </lineage>
</organism>
<protein>
    <submittedName>
        <fullName evidence="3">Alpha/beta hydrolase fold</fullName>
    </submittedName>
</protein>
<keyword evidence="1 3" id="KW-0378">Hydrolase</keyword>
<evidence type="ECO:0000313" key="4">
    <source>
        <dbReference type="Proteomes" id="UP000199600"/>
    </source>
</evidence>
<sequence>MQFETIDADDGEQLHVRQTGSGAPILMLHGWTSSHASWAPLIKPLAGRYRLLRPDARGHGGHRLSVTRKPDIKRLARDVINLLDHYEIERVAAIGHSMGALTLWQCIRDFGTERFSHLAFIDQSPKLLTDETWNGGIYGDFTADHAQRMLDEFNTDFAEAVLRLIAFGLNAKARETYLRNTSGWQVIRDAVRLIDPPPAIAIWETLVDADYRDVLPAIDVPTLLAHGTASNFYTAETARYIAAHVPQARLSFYEGADHCPHMLQPERFVDEFLELLETA</sequence>
<feature type="domain" description="AB hydrolase-1" evidence="2">
    <location>
        <begin position="24"/>
        <end position="263"/>
    </location>
</feature>
<dbReference type="Gene3D" id="3.40.50.1820">
    <property type="entry name" value="alpha/beta hydrolase"/>
    <property type="match status" value="1"/>
</dbReference>